<evidence type="ECO:0000259" key="1">
    <source>
        <dbReference type="Pfam" id="PF01425"/>
    </source>
</evidence>
<dbReference type="InterPro" id="IPR023631">
    <property type="entry name" value="Amidase_dom"/>
</dbReference>
<evidence type="ECO:0000313" key="2">
    <source>
        <dbReference type="EMBL" id="SOZ34878.1"/>
    </source>
</evidence>
<dbReference type="Pfam" id="PF01425">
    <property type="entry name" value="Amidase"/>
    <property type="match status" value="1"/>
</dbReference>
<protein>
    <submittedName>
        <fullName evidence="3">Amidase</fullName>
    </submittedName>
</protein>
<evidence type="ECO:0000313" key="5">
    <source>
        <dbReference type="Proteomes" id="UP000256710"/>
    </source>
</evidence>
<name>A0A375H303_9BURK</name>
<dbReference type="Proteomes" id="UP000255168">
    <property type="component" value="Chromosome I"/>
</dbReference>
<dbReference type="AlphaFoldDB" id="A0A375H303"/>
<proteinExistence type="predicted"/>
<accession>A0A375H303</accession>
<evidence type="ECO:0000313" key="4">
    <source>
        <dbReference type="Proteomes" id="UP000255168"/>
    </source>
</evidence>
<reference evidence="4 5" key="1">
    <citation type="submission" date="2018-01" db="EMBL/GenBank/DDBJ databases">
        <authorList>
            <person name="Clerissi C."/>
        </authorList>
    </citation>
    <scope>NUCLEOTIDE SEQUENCE [LARGE SCALE GENOMIC DNA]</scope>
    <source>
        <strain evidence="2">Cupriavidus taiwanensis STM 6082</strain>
        <strain evidence="3">Cupriavidus taiwanensis STM 6160</strain>
    </source>
</reference>
<dbReference type="EMBL" id="LT984806">
    <property type="protein sequence ID" value="SPD46644.1"/>
    <property type="molecule type" value="Genomic_DNA"/>
</dbReference>
<dbReference type="InterPro" id="IPR036928">
    <property type="entry name" value="AS_sf"/>
</dbReference>
<dbReference type="Proteomes" id="UP000256710">
    <property type="component" value="Unassembled WGS sequence"/>
</dbReference>
<dbReference type="SUPFAM" id="SSF75304">
    <property type="entry name" value="Amidase signature (AS) enzymes"/>
    <property type="match status" value="1"/>
</dbReference>
<feature type="domain" description="Amidase" evidence="1">
    <location>
        <begin position="49"/>
        <end position="166"/>
    </location>
</feature>
<sequence>MEWATPSYAHEAFLSATRTLWSTFLAAGLVGLAQMRQMSLDKALAEVQACTRATVEHGLRLSALDVELAMAQMNAVSRSVAPFFARYDILITPTLRTPTAPLGYFNQDDPSLDAQSYFDHLFAYVPYPALFNFTGQPAISLPLAMAGDLPLGVHCAAPMGDEATLLQLAAQLEQAMPWAARRPGLHAAAML</sequence>
<dbReference type="Gene3D" id="3.90.1300.10">
    <property type="entry name" value="Amidase signature (AS) domain"/>
    <property type="match status" value="1"/>
</dbReference>
<organism evidence="3 4">
    <name type="scientific">Cupriavidus neocaledonicus</name>
    <dbReference type="NCBI Taxonomy" id="1040979"/>
    <lineage>
        <taxon>Bacteria</taxon>
        <taxon>Pseudomonadati</taxon>
        <taxon>Pseudomonadota</taxon>
        <taxon>Betaproteobacteria</taxon>
        <taxon>Burkholderiales</taxon>
        <taxon>Burkholderiaceae</taxon>
        <taxon>Cupriavidus</taxon>
    </lineage>
</organism>
<dbReference type="EMBL" id="OFTC01000006">
    <property type="protein sequence ID" value="SOZ34878.1"/>
    <property type="molecule type" value="Genomic_DNA"/>
</dbReference>
<keyword evidence="5" id="KW-1185">Reference proteome</keyword>
<gene>
    <name evidence="2" type="ORF">CBM2605_A140108</name>
    <name evidence="3" type="ORF">CBM2607_11584</name>
</gene>
<evidence type="ECO:0000313" key="3">
    <source>
        <dbReference type="EMBL" id="SPD46644.1"/>
    </source>
</evidence>